<dbReference type="EMBL" id="MH616963">
    <property type="protein sequence ID" value="AXH74498.1"/>
    <property type="molecule type" value="Genomic_DNA"/>
</dbReference>
<organism evidence="1 2">
    <name type="scientific">crAssphage sp. isolate ctbg_1</name>
    <dbReference type="NCBI Taxonomy" id="2989854"/>
    <lineage>
        <taxon>Viruses</taxon>
        <taxon>Duplodnaviria</taxon>
        <taxon>Heunggongvirae</taxon>
        <taxon>Uroviricota</taxon>
        <taxon>Caudoviricetes</taxon>
        <taxon>Crassvirales</taxon>
        <taxon>Intestiviridae</taxon>
        <taxon>Crudevirinae</taxon>
        <taxon>Whopevirus</taxon>
        <taxon>Whopevirus animalis</taxon>
    </lineage>
</organism>
<keyword evidence="2" id="KW-1185">Reference proteome</keyword>
<accession>A0A345MSZ8</accession>
<dbReference type="RefSeq" id="YP_010097653.1">
    <property type="nucleotide sequence ID" value="NC_055760.1"/>
</dbReference>
<evidence type="ECO:0000313" key="1">
    <source>
        <dbReference type="EMBL" id="AXH74498.1"/>
    </source>
</evidence>
<reference evidence="1 2" key="1">
    <citation type="submission" date="2018-07" db="EMBL/GenBank/DDBJ databases">
        <title>Uncovering a Universe of Circular DNA Viruses in Animal Metagenomes.</title>
        <authorList>
            <person name="Tisza M."/>
            <person name="Buck C."/>
            <person name="Pastrana D."/>
            <person name="Welch N."/>
            <person name="Peretti A."/>
        </authorList>
    </citation>
    <scope>NUCLEOTIDE SEQUENCE [LARGE SCALE GENOMIC DNA]</scope>
    <source>
        <strain evidence="1">Ctbg_1</strain>
    </source>
</reference>
<protein>
    <submittedName>
        <fullName evidence="1">Putative tail fiber</fullName>
    </submittedName>
</protein>
<dbReference type="Proteomes" id="UP000257554">
    <property type="component" value="Segment"/>
</dbReference>
<sequence length="263" mass="28141">MPLLHTDHLAAIFAKIKTLPIAATQIANASITEAKLAKTVTDKLAAIPTKTSQLTNDSNFITASDTDTKIAAKIAEIVAGAPEDLDTLKEIADWIKAHPNDVGELNASLQEIIADIEQIKTDYKIKDVDTSNLLTVDDNGKLGVTIYPKGDDGKDYLRNKTGLVNGEVLRYALQDKLTAIHDSGVNTVAGNSCSIKFLTSVDVTRGTPFNLTLPIVNVFSDKVATGGLLSAQDEVLLKNTITNVTDNLVIATDEEVTTILNTL</sequence>
<name>A0A345MSZ8_9CAUD</name>
<proteinExistence type="predicted"/>
<evidence type="ECO:0000313" key="2">
    <source>
        <dbReference type="Proteomes" id="UP000257554"/>
    </source>
</evidence>
<dbReference type="GeneID" id="76971862"/>